<accession>A0A833CBM3</accession>
<dbReference type="AlphaFoldDB" id="A0A833CBM3"/>
<dbReference type="InterPro" id="IPR036661">
    <property type="entry name" value="Luciferase-like_sf"/>
</dbReference>
<comment type="caution">
    <text evidence="3">The sequence shown here is derived from an EMBL/GenBank/DDBJ whole genome shotgun (WGS) entry which is preliminary data.</text>
</comment>
<dbReference type="PANTHER" id="PTHR30137">
    <property type="entry name" value="LUCIFERASE-LIKE MONOOXYGENASE"/>
    <property type="match status" value="1"/>
</dbReference>
<dbReference type="EMBL" id="WBKH01000007">
    <property type="protein sequence ID" value="KAB1477957.1"/>
    <property type="molecule type" value="Genomic_DNA"/>
</dbReference>
<feature type="domain" description="Luciferase-like" evidence="2">
    <location>
        <begin position="29"/>
        <end position="327"/>
    </location>
</feature>
<reference evidence="3 4" key="1">
    <citation type="submission" date="2019-09" db="EMBL/GenBank/DDBJ databases">
        <title>Draft genome sequence of 3 type strains from the CCUG.</title>
        <authorList>
            <person name="Pineiro-Iglesias B."/>
            <person name="Tunovic T."/>
            <person name="Unosson C."/>
            <person name="Inganas E."/>
            <person name="Ohlen M."/>
            <person name="Cardew S."/>
            <person name="Jensie-Markopoulos S."/>
            <person name="Salva-Serra F."/>
            <person name="Jaen-Luchoro D."/>
            <person name="Karlsson R."/>
            <person name="Svensson-Stadler L."/>
            <person name="Chun J."/>
            <person name="Moore E."/>
        </authorList>
    </citation>
    <scope>NUCLEOTIDE SEQUENCE [LARGE SCALE GENOMIC DNA]</scope>
    <source>
        <strain evidence="3 4">CCUG 65427</strain>
    </source>
</reference>
<gene>
    <name evidence="3" type="ORF">F8R14_07595</name>
</gene>
<name>A0A833CBM3_9FIRM</name>
<dbReference type="GO" id="GO:0005829">
    <property type="term" value="C:cytosol"/>
    <property type="evidence" value="ECO:0007669"/>
    <property type="project" value="TreeGrafter"/>
</dbReference>
<dbReference type="InterPro" id="IPR019949">
    <property type="entry name" value="CmoO-like"/>
</dbReference>
<dbReference type="PANTHER" id="PTHR30137:SF6">
    <property type="entry name" value="LUCIFERASE-LIKE MONOOXYGENASE"/>
    <property type="match status" value="1"/>
</dbReference>
<evidence type="ECO:0000256" key="1">
    <source>
        <dbReference type="ARBA" id="ARBA00007789"/>
    </source>
</evidence>
<dbReference type="InterPro" id="IPR050766">
    <property type="entry name" value="Bact_Lucif_Oxidored"/>
</dbReference>
<dbReference type="NCBIfam" id="TIGR03558">
    <property type="entry name" value="oxido_grp_1"/>
    <property type="match status" value="1"/>
</dbReference>
<dbReference type="Pfam" id="PF00296">
    <property type="entry name" value="Bac_luciferase"/>
    <property type="match status" value="1"/>
</dbReference>
<dbReference type="InterPro" id="IPR011251">
    <property type="entry name" value="Luciferase-like_dom"/>
</dbReference>
<proteinExistence type="predicted"/>
<comment type="similarity">
    <text evidence="1">To bacterial alkanal monooxygenase alpha and beta chains.</text>
</comment>
<protein>
    <submittedName>
        <fullName evidence="3">LLM class flavin-dependent oxidoreductase</fullName>
    </submittedName>
</protein>
<evidence type="ECO:0000313" key="3">
    <source>
        <dbReference type="EMBL" id="KAB1477957.1"/>
    </source>
</evidence>
<dbReference type="GO" id="GO:0016705">
    <property type="term" value="F:oxidoreductase activity, acting on paired donors, with incorporation or reduction of molecular oxygen"/>
    <property type="evidence" value="ECO:0007669"/>
    <property type="project" value="InterPro"/>
</dbReference>
<dbReference type="Proteomes" id="UP000434554">
    <property type="component" value="Unassembled WGS sequence"/>
</dbReference>
<sequence>MEENKQDVNKTQASLKVSMLNLVPLRAGQTYLDAYKDMITLAQAVESYGYERYWIAEHHNMKSLGSSATQLLIQHTLANTKTIRVGSGGVMLPNQSPYLVAEQYGTLETLYPNRLDLGLGRAPGTDQVTARALRRTNNLYTDFAEELRELKGYFDDTNGVHAYPAAGLQVPFYILGSSTDSAYLASELGLPYSFASHFAPAMMEEAVAIYRERFKPSKVLSKPYVILGLNAVLADTDEEAKRLATTQTQRFIDIITGRNQGLQPPVESEAELWDNYVEAKRAPHFGPISFRAEDIAFREQAVVRQMTSVSLIGSPATAAKQLQDLQKRVTFEEIMAQSLIYDQTAQAYSYKLLADVVKTV</sequence>
<dbReference type="SUPFAM" id="SSF51679">
    <property type="entry name" value="Bacterial luciferase-like"/>
    <property type="match status" value="1"/>
</dbReference>
<evidence type="ECO:0000259" key="2">
    <source>
        <dbReference type="Pfam" id="PF00296"/>
    </source>
</evidence>
<evidence type="ECO:0000313" key="4">
    <source>
        <dbReference type="Proteomes" id="UP000434554"/>
    </source>
</evidence>
<dbReference type="Gene3D" id="3.20.20.30">
    <property type="entry name" value="Luciferase-like domain"/>
    <property type="match status" value="1"/>
</dbReference>
<organism evidence="3 4">
    <name type="scientific">Veillonella seminalis</name>
    <dbReference type="NCBI Taxonomy" id="1502943"/>
    <lineage>
        <taxon>Bacteria</taxon>
        <taxon>Bacillati</taxon>
        <taxon>Bacillota</taxon>
        <taxon>Negativicutes</taxon>
        <taxon>Veillonellales</taxon>
        <taxon>Veillonellaceae</taxon>
        <taxon>Veillonella</taxon>
    </lineage>
</organism>